<evidence type="ECO:0000259" key="7">
    <source>
        <dbReference type="Pfam" id="PF00482"/>
    </source>
</evidence>
<accession>D3F2D1</accession>
<feature type="domain" description="Type II secretion system protein GspF" evidence="7">
    <location>
        <begin position="141"/>
        <end position="264"/>
    </location>
</feature>
<reference evidence="8 9" key="1">
    <citation type="journal article" date="2010" name="Stand. Genomic Sci.">
        <title>Complete genome sequence of Conexibacter woesei type strain (ID131577).</title>
        <authorList>
            <person name="Pukall R."/>
            <person name="Lapidus A."/>
            <person name="Glavina Del Rio T."/>
            <person name="Copeland A."/>
            <person name="Tice H."/>
            <person name="Cheng J.-F."/>
            <person name="Lucas S."/>
            <person name="Chen F."/>
            <person name="Nolan M."/>
            <person name="Bruce D."/>
            <person name="Goodwin L."/>
            <person name="Pitluck S."/>
            <person name="Mavromatis K."/>
            <person name="Ivanova N."/>
            <person name="Ovchinnikova G."/>
            <person name="Pati A."/>
            <person name="Chen A."/>
            <person name="Palaniappan K."/>
            <person name="Land M."/>
            <person name="Hauser L."/>
            <person name="Chang Y.-J."/>
            <person name="Jeffries C.D."/>
            <person name="Chain P."/>
            <person name="Meincke L."/>
            <person name="Sims D."/>
            <person name="Brettin T."/>
            <person name="Detter J.C."/>
            <person name="Rohde M."/>
            <person name="Goeker M."/>
            <person name="Bristow J."/>
            <person name="Eisen J.A."/>
            <person name="Markowitz V."/>
            <person name="Kyrpides N.C."/>
            <person name="Klenk H.-P."/>
            <person name="Hugenholtz P."/>
        </authorList>
    </citation>
    <scope>NUCLEOTIDE SEQUENCE [LARGE SCALE GENOMIC DNA]</scope>
    <source>
        <strain evidence="9">DSM 14684 / CIP 108061 / JCM 11494 / NBRC 100937 / ID131577</strain>
    </source>
</reference>
<dbReference type="STRING" id="469383.Cwoe_3780"/>
<keyword evidence="9" id="KW-1185">Reference proteome</keyword>
<evidence type="ECO:0000256" key="3">
    <source>
        <dbReference type="ARBA" id="ARBA00022692"/>
    </source>
</evidence>
<dbReference type="HOGENOM" id="CLU_1010865_0_0_11"/>
<evidence type="ECO:0000256" key="4">
    <source>
        <dbReference type="ARBA" id="ARBA00022989"/>
    </source>
</evidence>
<keyword evidence="3 6" id="KW-0812">Transmembrane</keyword>
<dbReference type="EMBL" id="CP001854">
    <property type="protein sequence ID" value="ADB52197.1"/>
    <property type="molecule type" value="Genomic_DNA"/>
</dbReference>
<evidence type="ECO:0000256" key="6">
    <source>
        <dbReference type="SAM" id="Phobius"/>
    </source>
</evidence>
<dbReference type="PANTHER" id="PTHR35007">
    <property type="entry name" value="INTEGRAL MEMBRANE PROTEIN-RELATED"/>
    <property type="match status" value="1"/>
</dbReference>
<dbReference type="OrthoDB" id="5185234at2"/>
<name>D3F2D1_CONWI</name>
<evidence type="ECO:0000256" key="2">
    <source>
        <dbReference type="ARBA" id="ARBA00022475"/>
    </source>
</evidence>
<feature type="transmembrane region" description="Helical" evidence="6">
    <location>
        <begin position="6"/>
        <end position="25"/>
    </location>
</feature>
<organism evidence="8 9">
    <name type="scientific">Conexibacter woesei (strain DSM 14684 / CCUG 47730 / CIP 108061 / JCM 11494 / NBRC 100937 / ID131577)</name>
    <dbReference type="NCBI Taxonomy" id="469383"/>
    <lineage>
        <taxon>Bacteria</taxon>
        <taxon>Bacillati</taxon>
        <taxon>Actinomycetota</taxon>
        <taxon>Thermoleophilia</taxon>
        <taxon>Solirubrobacterales</taxon>
        <taxon>Conexibacteraceae</taxon>
        <taxon>Conexibacter</taxon>
    </lineage>
</organism>
<dbReference type="eggNOG" id="COG2064">
    <property type="taxonomic scope" value="Bacteria"/>
</dbReference>
<dbReference type="PANTHER" id="PTHR35007:SF2">
    <property type="entry name" value="PILUS ASSEMBLE PROTEIN"/>
    <property type="match status" value="1"/>
</dbReference>
<keyword evidence="2" id="KW-1003">Cell membrane</keyword>
<dbReference type="RefSeq" id="WP_012935248.1">
    <property type="nucleotide sequence ID" value="NC_013739.1"/>
</dbReference>
<gene>
    <name evidence="8" type="ordered locus">Cwoe_3780</name>
</gene>
<keyword evidence="4 6" id="KW-1133">Transmembrane helix</keyword>
<sequence precursor="true">MSGAAAVAGLAGAVAAVALVELAALTAGRRRRSSRAVAVGLLARLGRRVGAPAAPRDLAARLAAAGRPLGLRVGDVMAIKGGAAVLGLALTLPLGALLPGRLPLVVPFVLPLGGFVAPDLWLRRRARARGREMEAELPDLLDLLRVALGAGLPLERAVGDVADRATGLLAREWRTVAVEIGLGMPRERALVALAERCPTPGVGVLVRTLERAARHGAPLGEALAAQAREARSTRARRLDEQAARAAPKIQLVVALLLVQSVLLLVGAALLASFAG</sequence>
<dbReference type="Pfam" id="PF00482">
    <property type="entry name" value="T2SSF"/>
    <property type="match status" value="1"/>
</dbReference>
<dbReference type="Proteomes" id="UP000008229">
    <property type="component" value="Chromosome"/>
</dbReference>
<dbReference type="KEGG" id="cwo:Cwoe_3780"/>
<evidence type="ECO:0000256" key="5">
    <source>
        <dbReference type="ARBA" id="ARBA00023136"/>
    </source>
</evidence>
<feature type="transmembrane region" description="Helical" evidence="6">
    <location>
        <begin position="104"/>
        <end position="122"/>
    </location>
</feature>
<comment type="subcellular location">
    <subcellularLocation>
        <location evidence="1">Cell membrane</location>
        <topology evidence="1">Multi-pass membrane protein</topology>
    </subcellularLocation>
</comment>
<evidence type="ECO:0000313" key="8">
    <source>
        <dbReference type="EMBL" id="ADB52197.1"/>
    </source>
</evidence>
<proteinExistence type="predicted"/>
<reference evidence="9" key="2">
    <citation type="submission" date="2010-01" db="EMBL/GenBank/DDBJ databases">
        <title>The complete genome of Conexibacter woesei DSM 14684.</title>
        <authorList>
            <consortium name="US DOE Joint Genome Institute (JGI-PGF)"/>
            <person name="Lucas S."/>
            <person name="Copeland A."/>
            <person name="Lapidus A."/>
            <person name="Glavina del Rio T."/>
            <person name="Dalin E."/>
            <person name="Tice H."/>
            <person name="Bruce D."/>
            <person name="Goodwin L."/>
            <person name="Pitluck S."/>
            <person name="Kyrpides N."/>
            <person name="Mavromatis K."/>
            <person name="Ivanova N."/>
            <person name="Mikhailova N."/>
            <person name="Chertkov O."/>
            <person name="Brettin T."/>
            <person name="Detter J.C."/>
            <person name="Han C."/>
            <person name="Larimer F."/>
            <person name="Land M."/>
            <person name="Hauser L."/>
            <person name="Markowitz V."/>
            <person name="Cheng J.-F."/>
            <person name="Hugenholtz P."/>
            <person name="Woyke T."/>
            <person name="Wu D."/>
            <person name="Pukall R."/>
            <person name="Steenblock K."/>
            <person name="Schneider S."/>
            <person name="Klenk H.-P."/>
            <person name="Eisen J.A."/>
        </authorList>
    </citation>
    <scope>NUCLEOTIDE SEQUENCE [LARGE SCALE GENOMIC DNA]</scope>
    <source>
        <strain evidence="9">DSM 14684 / CIP 108061 / JCM 11494 / NBRC 100937 / ID131577</strain>
    </source>
</reference>
<feature type="transmembrane region" description="Helical" evidence="6">
    <location>
        <begin position="251"/>
        <end position="274"/>
    </location>
</feature>
<evidence type="ECO:0000256" key="1">
    <source>
        <dbReference type="ARBA" id="ARBA00004651"/>
    </source>
</evidence>
<dbReference type="GO" id="GO:0005886">
    <property type="term" value="C:plasma membrane"/>
    <property type="evidence" value="ECO:0007669"/>
    <property type="project" value="UniProtKB-SubCell"/>
</dbReference>
<feature type="transmembrane region" description="Helical" evidence="6">
    <location>
        <begin position="77"/>
        <end position="98"/>
    </location>
</feature>
<keyword evidence="5 6" id="KW-0472">Membrane</keyword>
<dbReference type="InterPro" id="IPR018076">
    <property type="entry name" value="T2SS_GspF_dom"/>
</dbReference>
<evidence type="ECO:0000313" key="9">
    <source>
        <dbReference type="Proteomes" id="UP000008229"/>
    </source>
</evidence>
<protein>
    <submittedName>
        <fullName evidence="8">Type II secretion system F domain protein</fullName>
    </submittedName>
</protein>
<dbReference type="AlphaFoldDB" id="D3F2D1"/>